<evidence type="ECO:0000256" key="3">
    <source>
        <dbReference type="ARBA" id="ARBA00022840"/>
    </source>
</evidence>
<dbReference type="InterPro" id="IPR036873">
    <property type="entry name" value="Rhodanese-like_dom_sf"/>
</dbReference>
<dbReference type="GO" id="GO:0016779">
    <property type="term" value="F:nucleotidyltransferase activity"/>
    <property type="evidence" value="ECO:0007669"/>
    <property type="project" value="TreeGrafter"/>
</dbReference>
<reference evidence="5" key="1">
    <citation type="submission" date="2021-01" db="EMBL/GenBank/DDBJ databases">
        <authorList>
            <person name="Corre E."/>
            <person name="Pelletier E."/>
            <person name="Niang G."/>
            <person name="Scheremetjew M."/>
            <person name="Finn R."/>
            <person name="Kale V."/>
            <person name="Holt S."/>
            <person name="Cochrane G."/>
            <person name="Meng A."/>
            <person name="Brown T."/>
            <person name="Cohen L."/>
        </authorList>
    </citation>
    <scope>NUCLEOTIDE SEQUENCE</scope>
    <source>
        <strain evidence="5">CCMP3107</strain>
    </source>
</reference>
<dbReference type="InterPro" id="IPR045886">
    <property type="entry name" value="ThiF/MoeB/HesA"/>
</dbReference>
<proteinExistence type="predicted"/>
<dbReference type="SMART" id="SM00450">
    <property type="entry name" value="RHOD"/>
    <property type="match status" value="1"/>
</dbReference>
<dbReference type="AlphaFoldDB" id="A0A6T5NWF1"/>
<protein>
    <recommendedName>
        <fullName evidence="4">Rhodanese domain-containing protein</fullName>
    </recommendedName>
</protein>
<sequence>MEHFSKAWIQIVTLSLLISYFNIQPSLGFVAHSAAGIKVHFSSRSEYFRTKALPPDASLPELSNEEIARYSRHLILKDCGMEGQRKLKAASVCLIGAGGLGCPALLYLAAAGVGRIGLVDDDVVDESNLQRQVAHGTSTVGKPKVESAAARVADLNPNCEMVLHRVQLTSDNALGVLGGYDIVLDGSDNFPTKYLINDACTILNIPCVYGAILGFEGQASVWNWPPGVGATYRDFLPQPPPPGEIPSCAEGGVLGILPGVIGGIQATEVIKLILGKGDILASRILIYDALSMRFREVQVRRGPNAEVNQLVDYQGFCGVGPAAPKPPPEEEGFRRLGAAAAAARLAGGWAPFVLDVRLPQEAEIVRLPFADALVPHREAAAVADQLPRDRDLLVHCKAGGRSATACKALAAAGFERERLFNLDGGILAWAREVDPSMPLY</sequence>
<dbReference type="Pfam" id="PF00581">
    <property type="entry name" value="Rhodanese"/>
    <property type="match status" value="1"/>
</dbReference>
<dbReference type="SUPFAM" id="SSF69572">
    <property type="entry name" value="Activating enzymes of the ubiquitin-like proteins"/>
    <property type="match status" value="1"/>
</dbReference>
<dbReference type="GO" id="GO:0042292">
    <property type="term" value="F:URM1 activating enzyme activity"/>
    <property type="evidence" value="ECO:0007669"/>
    <property type="project" value="TreeGrafter"/>
</dbReference>
<dbReference type="PROSITE" id="PS50206">
    <property type="entry name" value="RHODANESE_3"/>
    <property type="match status" value="1"/>
</dbReference>
<dbReference type="InterPro" id="IPR035985">
    <property type="entry name" value="Ubiquitin-activating_enz"/>
</dbReference>
<evidence type="ECO:0000256" key="1">
    <source>
        <dbReference type="ARBA" id="ARBA00022679"/>
    </source>
</evidence>
<dbReference type="InterPro" id="IPR001763">
    <property type="entry name" value="Rhodanese-like_dom"/>
</dbReference>
<dbReference type="FunFam" id="3.40.50.720:FF:000033">
    <property type="entry name" value="Adenylyltransferase and sulfurtransferase MOCS3"/>
    <property type="match status" value="1"/>
</dbReference>
<gene>
    <name evidence="5" type="ORF">HAKA00212_LOCUS10897</name>
</gene>
<feature type="domain" description="Rhodanese" evidence="4">
    <location>
        <begin position="353"/>
        <end position="438"/>
    </location>
</feature>
<dbReference type="PANTHER" id="PTHR10953:SF102">
    <property type="entry name" value="ADENYLYLTRANSFERASE AND SULFURTRANSFERASE MOCS3"/>
    <property type="match status" value="1"/>
</dbReference>
<evidence type="ECO:0000313" key="5">
    <source>
        <dbReference type="EMBL" id="CAE0632192.1"/>
    </source>
</evidence>
<dbReference type="EMBL" id="HBIU01023458">
    <property type="protein sequence ID" value="CAE0632192.1"/>
    <property type="molecule type" value="Transcribed_RNA"/>
</dbReference>
<dbReference type="GO" id="GO:0005524">
    <property type="term" value="F:ATP binding"/>
    <property type="evidence" value="ECO:0007669"/>
    <property type="project" value="UniProtKB-KW"/>
</dbReference>
<accession>A0A6T5NWF1</accession>
<dbReference type="Gene3D" id="3.40.250.10">
    <property type="entry name" value="Rhodanese-like domain"/>
    <property type="match status" value="1"/>
</dbReference>
<dbReference type="InterPro" id="IPR000594">
    <property type="entry name" value="ThiF_NAD_FAD-bd"/>
</dbReference>
<dbReference type="GO" id="GO:0004792">
    <property type="term" value="F:thiosulfate-cyanide sulfurtransferase activity"/>
    <property type="evidence" value="ECO:0007669"/>
    <property type="project" value="TreeGrafter"/>
</dbReference>
<keyword evidence="1" id="KW-0808">Transferase</keyword>
<dbReference type="Gene3D" id="3.40.50.720">
    <property type="entry name" value="NAD(P)-binding Rossmann-like Domain"/>
    <property type="match status" value="1"/>
</dbReference>
<evidence type="ECO:0000259" key="4">
    <source>
        <dbReference type="PROSITE" id="PS50206"/>
    </source>
</evidence>
<evidence type="ECO:0000256" key="2">
    <source>
        <dbReference type="ARBA" id="ARBA00022741"/>
    </source>
</evidence>
<dbReference type="PANTHER" id="PTHR10953">
    <property type="entry name" value="UBIQUITIN-ACTIVATING ENZYME E1"/>
    <property type="match status" value="1"/>
</dbReference>
<dbReference type="CDD" id="cd00757">
    <property type="entry name" value="ThiF_MoeB_HesA_family"/>
    <property type="match status" value="1"/>
</dbReference>
<keyword evidence="2" id="KW-0547">Nucleotide-binding</keyword>
<dbReference type="NCBIfam" id="NF004281">
    <property type="entry name" value="PRK05690.1"/>
    <property type="match status" value="1"/>
</dbReference>
<name>A0A6T5NWF1_HETAK</name>
<dbReference type="GO" id="GO:0005737">
    <property type="term" value="C:cytoplasm"/>
    <property type="evidence" value="ECO:0007669"/>
    <property type="project" value="TreeGrafter"/>
</dbReference>
<organism evidence="5">
    <name type="scientific">Heterosigma akashiwo</name>
    <name type="common">Chromophytic alga</name>
    <name type="synonym">Heterosigma carterae</name>
    <dbReference type="NCBI Taxonomy" id="2829"/>
    <lineage>
        <taxon>Eukaryota</taxon>
        <taxon>Sar</taxon>
        <taxon>Stramenopiles</taxon>
        <taxon>Ochrophyta</taxon>
        <taxon>Raphidophyceae</taxon>
        <taxon>Chattonellales</taxon>
        <taxon>Chattonellaceae</taxon>
        <taxon>Heterosigma</taxon>
    </lineage>
</organism>
<dbReference type="Pfam" id="PF00899">
    <property type="entry name" value="ThiF"/>
    <property type="match status" value="1"/>
</dbReference>
<keyword evidence="3" id="KW-0067">ATP-binding</keyword>